<reference evidence="3 4" key="2">
    <citation type="submission" date="2018-11" db="EMBL/GenBank/DDBJ databases">
        <authorList>
            <consortium name="Pathogen Informatics"/>
        </authorList>
    </citation>
    <scope>NUCLEOTIDE SEQUENCE [LARGE SCALE GENOMIC DNA]</scope>
</reference>
<feature type="domain" description="Hint" evidence="2">
    <location>
        <begin position="312"/>
        <end position="415"/>
    </location>
</feature>
<dbReference type="EMBL" id="UYWY01024441">
    <property type="protein sequence ID" value="VDM48757.1"/>
    <property type="molecule type" value="Genomic_DNA"/>
</dbReference>
<dbReference type="GO" id="GO:0016540">
    <property type="term" value="P:protein autoprocessing"/>
    <property type="evidence" value="ECO:0007669"/>
    <property type="project" value="InterPro"/>
</dbReference>
<dbReference type="Proteomes" id="UP000050794">
    <property type="component" value="Unassembled WGS sequence"/>
</dbReference>
<keyword evidence="4" id="KW-1185">Reference proteome</keyword>
<gene>
    <name evidence="3" type="ORF">TCNE_LOCUS17436</name>
</gene>
<dbReference type="Pfam" id="PF01079">
    <property type="entry name" value="Hint"/>
    <property type="match status" value="1"/>
</dbReference>
<sequence length="441" mass="49741">MHDKARRDRSSWSALFTPDDGTTIWLFLFKFLFIPNRGTEASREHKTHAALPNGKPILGCARPTCFGWSADGKPFSQNAQFYSVNKTADGFVRKSLDSPRERIAEDVKESFQPQIAECELTFESDSCPNDQQWVGGIAPMKKVSKSAMMLQCCSYNVLKHSTDRGVATVHPGEIVIGGEVFSNGRQYAFDYIADIRKMEGDDDKPVYDVTVRRFPCLPIPDEQSVLGKHLRILTLSYCGDISLNAPIETFAAAIPQPGASQQTFQQVVAQPVQQFQPQLVQDYAVQMYRFVPVQQAAASAPPPKRQGGAGEQWCFSNDMKVQTAHNGIKRMDELKVDDWAEYVPVKSWIHRLPEQKAEFLKINLADGNLIKLTRRHFVYKAKCVGREKFITLRQIKKQAVWAEKVHPGDCLFSLHPVSPSSLHSKFLKDASDWNHTVAYLF</sequence>
<keyword evidence="1" id="KW-0217">Developmental protein</keyword>
<evidence type="ECO:0000313" key="3">
    <source>
        <dbReference type="EMBL" id="VDM48757.1"/>
    </source>
</evidence>
<dbReference type="InterPro" id="IPR036844">
    <property type="entry name" value="Hint_dom_sf"/>
</dbReference>
<evidence type="ECO:0000313" key="5">
    <source>
        <dbReference type="WBParaSite" id="TCNE_0001743701-mRNA-1"/>
    </source>
</evidence>
<dbReference type="AlphaFoldDB" id="A0A183V9L6"/>
<dbReference type="InterPro" id="IPR001767">
    <property type="entry name" value="Hedgehog_Hint"/>
</dbReference>
<dbReference type="CDD" id="cd00081">
    <property type="entry name" value="Hint"/>
    <property type="match status" value="1"/>
</dbReference>
<dbReference type="InterPro" id="IPR052140">
    <property type="entry name" value="Dev_Signal_Hedgehog-like"/>
</dbReference>
<accession>A0A183V9L6</accession>
<organism evidence="4 5">
    <name type="scientific">Toxocara canis</name>
    <name type="common">Canine roundworm</name>
    <dbReference type="NCBI Taxonomy" id="6265"/>
    <lineage>
        <taxon>Eukaryota</taxon>
        <taxon>Metazoa</taxon>
        <taxon>Ecdysozoa</taxon>
        <taxon>Nematoda</taxon>
        <taxon>Chromadorea</taxon>
        <taxon>Rhabditida</taxon>
        <taxon>Spirurina</taxon>
        <taxon>Ascaridomorpha</taxon>
        <taxon>Ascaridoidea</taxon>
        <taxon>Toxocaridae</taxon>
        <taxon>Toxocara</taxon>
    </lineage>
</organism>
<evidence type="ECO:0000256" key="1">
    <source>
        <dbReference type="ARBA" id="ARBA00022473"/>
    </source>
</evidence>
<dbReference type="PANTHER" id="PTHR46706">
    <property type="entry name" value="PROTEIN QUA-1-RELATED"/>
    <property type="match status" value="1"/>
</dbReference>
<proteinExistence type="predicted"/>
<dbReference type="WBParaSite" id="TCNE_0001743701-mRNA-1">
    <property type="protein sequence ID" value="TCNE_0001743701-mRNA-1"/>
    <property type="gene ID" value="TCNE_0001743701"/>
</dbReference>
<dbReference type="PANTHER" id="PTHR46706:SF12">
    <property type="entry name" value="PROTEIN QUA-1-RELATED"/>
    <property type="match status" value="1"/>
</dbReference>
<protein>
    <submittedName>
        <fullName evidence="5">HintN domain-containing protein</fullName>
    </submittedName>
</protein>
<dbReference type="SUPFAM" id="SSF51294">
    <property type="entry name" value="Hedgehog/intein (Hint) domain"/>
    <property type="match status" value="1"/>
</dbReference>
<dbReference type="Gene3D" id="2.170.16.10">
    <property type="entry name" value="Hedgehog/Intein (Hint) domain"/>
    <property type="match status" value="1"/>
</dbReference>
<name>A0A183V9L6_TOXCA</name>
<evidence type="ECO:0000259" key="2">
    <source>
        <dbReference type="SMART" id="SM00306"/>
    </source>
</evidence>
<dbReference type="SMART" id="SM00306">
    <property type="entry name" value="HintN"/>
    <property type="match status" value="1"/>
</dbReference>
<dbReference type="InterPro" id="IPR003587">
    <property type="entry name" value="Hint_dom_N"/>
</dbReference>
<evidence type="ECO:0000313" key="4">
    <source>
        <dbReference type="Proteomes" id="UP000050794"/>
    </source>
</evidence>
<reference evidence="5" key="1">
    <citation type="submission" date="2016-06" db="UniProtKB">
        <authorList>
            <consortium name="WormBaseParasite"/>
        </authorList>
    </citation>
    <scope>IDENTIFICATION</scope>
</reference>